<name>A0ABN2LIT7_9MICO</name>
<sequence>MPWTGPRIVLPVALAAAAVAAISGRRTWLTGQTADAVLGSATIRAAGADVVPGLVAIALVLGAGVLAAATAGPLARRIALIAAASAGVLLSVLSLRAVTSAAGLLGTLAAERTSRTGSIPVQDIAVSPWPWLVAAAAALATVAVLGGLAGAGRWRGLSQRYDAPSTPALPTSGDGSAAGSRGERTPVAWDDMDKDIDPTAH</sequence>
<keyword evidence="2" id="KW-0472">Membrane</keyword>
<feature type="transmembrane region" description="Helical" evidence="2">
    <location>
        <begin position="129"/>
        <end position="151"/>
    </location>
</feature>
<evidence type="ECO:0000313" key="4">
    <source>
        <dbReference type="Proteomes" id="UP001499938"/>
    </source>
</evidence>
<evidence type="ECO:0000313" key="3">
    <source>
        <dbReference type="EMBL" id="GAA1787396.1"/>
    </source>
</evidence>
<dbReference type="Pfam" id="PF09534">
    <property type="entry name" value="Trp_oprn_chp"/>
    <property type="match status" value="1"/>
</dbReference>
<keyword evidence="2" id="KW-1133">Transmembrane helix</keyword>
<dbReference type="InterPro" id="IPR019051">
    <property type="entry name" value="Trp_biosyn_TM_oprn/chp"/>
</dbReference>
<evidence type="ECO:0000256" key="2">
    <source>
        <dbReference type="SAM" id="Phobius"/>
    </source>
</evidence>
<gene>
    <name evidence="3" type="ORF">GCM10009811_10670</name>
</gene>
<dbReference type="EMBL" id="BAAAPO010000016">
    <property type="protein sequence ID" value="GAA1787396.1"/>
    <property type="molecule type" value="Genomic_DNA"/>
</dbReference>
<evidence type="ECO:0008006" key="5">
    <source>
        <dbReference type="Google" id="ProtNLM"/>
    </source>
</evidence>
<organism evidence="3 4">
    <name type="scientific">Nostocoides veronense</name>
    <dbReference type="NCBI Taxonomy" id="330836"/>
    <lineage>
        <taxon>Bacteria</taxon>
        <taxon>Bacillati</taxon>
        <taxon>Actinomycetota</taxon>
        <taxon>Actinomycetes</taxon>
        <taxon>Micrococcales</taxon>
        <taxon>Intrasporangiaceae</taxon>
        <taxon>Nostocoides</taxon>
    </lineage>
</organism>
<keyword evidence="2" id="KW-0812">Transmembrane</keyword>
<keyword evidence="4" id="KW-1185">Reference proteome</keyword>
<evidence type="ECO:0000256" key="1">
    <source>
        <dbReference type="SAM" id="MobiDB-lite"/>
    </source>
</evidence>
<feature type="transmembrane region" description="Helical" evidence="2">
    <location>
        <begin position="78"/>
        <end position="109"/>
    </location>
</feature>
<dbReference type="Proteomes" id="UP001499938">
    <property type="component" value="Unassembled WGS sequence"/>
</dbReference>
<comment type="caution">
    <text evidence="3">The sequence shown here is derived from an EMBL/GenBank/DDBJ whole genome shotgun (WGS) entry which is preliminary data.</text>
</comment>
<feature type="region of interest" description="Disordered" evidence="1">
    <location>
        <begin position="162"/>
        <end position="201"/>
    </location>
</feature>
<reference evidence="3 4" key="1">
    <citation type="journal article" date="2019" name="Int. J. Syst. Evol. Microbiol.">
        <title>The Global Catalogue of Microorganisms (GCM) 10K type strain sequencing project: providing services to taxonomists for standard genome sequencing and annotation.</title>
        <authorList>
            <consortium name="The Broad Institute Genomics Platform"/>
            <consortium name="The Broad Institute Genome Sequencing Center for Infectious Disease"/>
            <person name="Wu L."/>
            <person name="Ma J."/>
        </authorList>
    </citation>
    <scope>NUCLEOTIDE SEQUENCE [LARGE SCALE GENOMIC DNA]</scope>
    <source>
        <strain evidence="3 4">JCM 15592</strain>
    </source>
</reference>
<protein>
    <recommendedName>
        <fullName evidence="5">Trp biosynthesis associated, transmembrane protein, Oprn/Chp</fullName>
    </recommendedName>
</protein>
<accession>A0ABN2LIT7</accession>
<feature type="transmembrane region" description="Helical" evidence="2">
    <location>
        <begin position="50"/>
        <end position="71"/>
    </location>
</feature>
<proteinExistence type="predicted"/>